<feature type="compositionally biased region" description="Basic and acidic residues" evidence="5">
    <location>
        <begin position="861"/>
        <end position="879"/>
    </location>
</feature>
<feature type="region of interest" description="Disordered" evidence="5">
    <location>
        <begin position="1737"/>
        <end position="1827"/>
    </location>
</feature>
<dbReference type="PROSITE" id="PS50082">
    <property type="entry name" value="WD_REPEATS_2"/>
    <property type="match status" value="3"/>
</dbReference>
<dbReference type="PANTHER" id="PTHR45589">
    <property type="entry name" value="WD REPEAT DOMAIN 62, ISOFORM G"/>
    <property type="match status" value="1"/>
</dbReference>
<feature type="region of interest" description="Disordered" evidence="5">
    <location>
        <begin position="1434"/>
        <end position="1455"/>
    </location>
</feature>
<dbReference type="PROSITE" id="PS50294">
    <property type="entry name" value="WD_REPEATS_REGION"/>
    <property type="match status" value="1"/>
</dbReference>
<feature type="region of interest" description="Disordered" evidence="5">
    <location>
        <begin position="1009"/>
        <end position="1034"/>
    </location>
</feature>
<dbReference type="InterPro" id="IPR056162">
    <property type="entry name" value="WD40_MABP1-WDR62_2nd"/>
</dbReference>
<feature type="compositionally biased region" description="Basic and acidic residues" evidence="5">
    <location>
        <begin position="1957"/>
        <end position="1969"/>
    </location>
</feature>
<feature type="compositionally biased region" description="Polar residues" evidence="5">
    <location>
        <begin position="2137"/>
        <end position="2153"/>
    </location>
</feature>
<feature type="compositionally biased region" description="Polar residues" evidence="5">
    <location>
        <begin position="1808"/>
        <end position="1827"/>
    </location>
</feature>
<feature type="compositionally biased region" description="Polar residues" evidence="5">
    <location>
        <begin position="2082"/>
        <end position="2125"/>
    </location>
</feature>
<dbReference type="Pfam" id="PF24780">
    <property type="entry name" value="WD40_MABP1-WDR62_1st"/>
    <property type="match status" value="1"/>
</dbReference>
<dbReference type="Pfam" id="PF24782">
    <property type="entry name" value="WD40_MABP1-WDR62_2nd"/>
    <property type="match status" value="1"/>
</dbReference>
<evidence type="ECO:0000313" key="9">
    <source>
        <dbReference type="Proteomes" id="UP001378592"/>
    </source>
</evidence>
<dbReference type="GO" id="GO:0072686">
    <property type="term" value="C:mitotic spindle"/>
    <property type="evidence" value="ECO:0007669"/>
    <property type="project" value="TreeGrafter"/>
</dbReference>
<evidence type="ECO:0008006" key="10">
    <source>
        <dbReference type="Google" id="ProtNLM"/>
    </source>
</evidence>
<feature type="compositionally biased region" description="Basic and acidic residues" evidence="5">
    <location>
        <begin position="2231"/>
        <end position="2245"/>
    </location>
</feature>
<organism evidence="8 9">
    <name type="scientific">Gryllus longicercus</name>
    <dbReference type="NCBI Taxonomy" id="2509291"/>
    <lineage>
        <taxon>Eukaryota</taxon>
        <taxon>Metazoa</taxon>
        <taxon>Ecdysozoa</taxon>
        <taxon>Arthropoda</taxon>
        <taxon>Hexapoda</taxon>
        <taxon>Insecta</taxon>
        <taxon>Pterygota</taxon>
        <taxon>Neoptera</taxon>
        <taxon>Polyneoptera</taxon>
        <taxon>Orthoptera</taxon>
        <taxon>Ensifera</taxon>
        <taxon>Gryllidea</taxon>
        <taxon>Grylloidea</taxon>
        <taxon>Gryllidae</taxon>
        <taxon>Gryllinae</taxon>
        <taxon>Gryllus</taxon>
    </lineage>
</organism>
<feature type="repeat" description="WD" evidence="3">
    <location>
        <begin position="126"/>
        <end position="169"/>
    </location>
</feature>
<feature type="region of interest" description="Disordered" evidence="5">
    <location>
        <begin position="1839"/>
        <end position="1974"/>
    </location>
</feature>
<keyword evidence="1 3" id="KW-0853">WD repeat</keyword>
<feature type="repeat" description="WD" evidence="3">
    <location>
        <begin position="410"/>
        <end position="426"/>
    </location>
</feature>
<feature type="coiled-coil region" evidence="4">
    <location>
        <begin position="1119"/>
        <end position="1146"/>
    </location>
</feature>
<keyword evidence="9" id="KW-1185">Reference proteome</keyword>
<dbReference type="Gene3D" id="2.130.10.10">
    <property type="entry name" value="YVTN repeat-like/Quinoprotein amine dehydrogenase"/>
    <property type="match status" value="4"/>
</dbReference>
<proteinExistence type="predicted"/>
<name>A0AAN9V8T6_9ORTH</name>
<feature type="compositionally biased region" description="Polar residues" evidence="5">
    <location>
        <begin position="1582"/>
        <end position="1596"/>
    </location>
</feature>
<feature type="domain" description="MABP1/WDR62 second WD40" evidence="7">
    <location>
        <begin position="382"/>
        <end position="734"/>
    </location>
</feature>
<evidence type="ECO:0000256" key="5">
    <source>
        <dbReference type="SAM" id="MobiDB-lite"/>
    </source>
</evidence>
<feature type="compositionally biased region" description="Polar residues" evidence="5">
    <location>
        <begin position="1743"/>
        <end position="1786"/>
    </location>
</feature>
<feature type="region of interest" description="Disordered" evidence="5">
    <location>
        <begin position="912"/>
        <end position="959"/>
    </location>
</feature>
<dbReference type="SUPFAM" id="SSF50978">
    <property type="entry name" value="WD40 repeat-like"/>
    <property type="match status" value="2"/>
</dbReference>
<dbReference type="InterPro" id="IPR056161">
    <property type="entry name" value="WD40_MABP1-WDR62_1st"/>
</dbReference>
<evidence type="ECO:0000256" key="3">
    <source>
        <dbReference type="PROSITE-ProRule" id="PRU00221"/>
    </source>
</evidence>
<dbReference type="SMART" id="SM00320">
    <property type="entry name" value="WD40"/>
    <property type="match status" value="11"/>
</dbReference>
<keyword evidence="4" id="KW-0175">Coiled coil</keyword>
<feature type="domain" description="MABP1/WDR62 first WD40" evidence="6">
    <location>
        <begin position="37"/>
        <end position="376"/>
    </location>
</feature>
<feature type="compositionally biased region" description="Polar residues" evidence="5">
    <location>
        <begin position="1839"/>
        <end position="1859"/>
    </location>
</feature>
<feature type="compositionally biased region" description="Basic and acidic residues" evidence="5">
    <location>
        <begin position="931"/>
        <end position="941"/>
    </location>
</feature>
<protein>
    <recommendedName>
        <fullName evidence="10">Mitogen-activated protein kinase-binding protein 1</fullName>
    </recommendedName>
</protein>
<feature type="repeat" description="WD" evidence="3">
    <location>
        <begin position="701"/>
        <end position="734"/>
    </location>
</feature>
<sequence length="2417" mass="264125">MQAPKSLVNGARDKENTPAYEVKLERVIGLTVTSNAALDCDPNSEVVAYPAGCTVVLFNPRKGRQHHLLNSSRKTITSVAFSADGRYLATGECGHLPSVRVWDLAPSAAEPGSPATAPAAQQVAEFAGHKYGINCVAFSPSHKYVVSVGSQHDMIVNVWDWRANIKVASNKVSTKVKAVSFAESGNYFVTVGNRHVKFWYLEYSRSAKYKDTVPLMGRSAILGEQRNNYFCDVACGRGDKRDSTYAITKSGLLCEFNNRRLLDKWVELRTTSANCMTVGENLIFIGCAEGIIRCFNPATLQFITTLPRTHYLGVDVSQGLSISHMATHPPNAKYPDAVALAYDPVNCKLTCVYNDHSLYIWDVRDIKRVGKAHSFLFHSACIWGVDIYPVLDAETSSATAPKPAMPPGSFVTCSSDDTIRVWNLDSNLPVIPDSMYNRNIYSSELLKVLYVDPELTYLKDLDLSAAGASEKTDTSYDGRNGVRSIRVSPDGQHLASGDRAGNIRIHSLRDLQEICRIEAHDAEVLCLEYSRPESGKRLLASASRDRLIHVFSVDEDYNFQQTLDDHSSSITAVRFLHAHEQLQMVSCGADKSIIFRQLQMTPGGSQSQFSRGHNVAGKTTLYDMEVDSGQKHILTACQDRNIRVYNVNSGKHSKTFKGSVGEDGSLIKVVLDNSGIYAATSCTDKTLCVYDYYSGECMATMFGHSELVTGLRFTSDCRRLISASGDGCIFVWKVPHDMVITMHARLSQQAARAGRRPVAIPNGLHLDNETFGPPPSEMLDPNANSMLDAAGTDYRFTMGPLPLWAKKQMTENSTSVPPHPLSSRQQLDPPRGRWAQRLDAGGITVKSVYDSDSIIPIPLTQDKRTDSEGSKDSSIDSGTELRSHYTDFRQETIIVSKQISCGKLSVSRSSEVGEMSRNRHLTDDSSIGSYKYEDMESTEHDGDVEDYSEGEGESTEPEQIQRLIYYPPAEETGSDYTVNAMDVEELRRSQRRHKKGHVSERLLDVVSVSASVSGSQDSDDDDEDGSTPSADTADRTILSMLSVSTESLDRVGKREKYLKNTFESLSGAEQDVERGSKDAGGTSISSQFLVRASLGSSPLSKPPVRNVAVINAAKQARSDNETSKKREELQRRIEETRRKLQSVGYRSNLKGSQSISDLSHIPEKDGRNGLRAATSNHAHRYTSAGGKQYATIIRHRMSITLQSELSKPLSLPLGHGLKAEGHALTETPQQLALPPTENSPISNYNSLPVSALKDSSDTTLNGKRSNIAHNPLLTQTDVPQPKYNPPAFSNLTFTKPSKMKNLPVVSSSISRSLVPSSYHTLPIVKKGAKPLSLLEGVPSTDMSRLSLLPSSRANCPIPPQDDNAWVAESCSNNALGSSVSTAATNTSNVKALNAGRSNIISSITDSRNRAQTRIMSSPTRRPVFLNLRSNSSSNKYRQMRCSKPPLTNQSLPESPVCEELKSPTMLFQNLTDTESGIKSSSRFSQTRRSCSYFIDLNTLADDEFPTKKDGNNVTKSSESLPATLSRANASSDENLLDSCNEDDEVDGNFSSDSLEEPSEFSSRVPRRCVSDYQIFNQRPHGSRSQENILSGNTSHNNSGDILEMCARLEQDRHSSASFFLSLQRRDPDTCRSQESILTDDSECHIDRDTCRSTESILESDYHFSSSRHARHRDSYQSTESILTDDSDCQVFGSSQKIIECGFVNKGFNMGTSPSCNEAVKFFRSPIQSTSEYYISDSRHTSANKETSQEASSEQQNSDSNQHRTIFRTRSLQDTTSKVSSMESGSCATAIKQLDTSRPPTPSKIGLNCASNTYRKSSYPRSRPQTPTLMPLQFPGVENYSSFGKVSQESGLQDNTSTIPGKQMNERPPTAPKPTGKVTHKPPPKPRQKPTCQQMRQRGQWGRYGDGNGSSPTGKNMHGIVSSTSSKEGSGDKKKNAEMQETSGSCVEKLSIFPNKGKTNDDKHPSKNIDESPSVGVKLLCKSFENVLDDYDMSDECIADLEEDSFPVAGGGSGSSTPATSSSAANSPKRAWPPASRAPGQRPLAKRLVARQPVLPSKCCPVSGKVGNKGNNATRTLPRHSSKQSLAVNSNMTRSTSMGMLNQSDSESDLSLQRPNGNAGNMSSRMNGLMRPTISSQNKINNQVHNKNTTNGSQARRRGLQPAYSSVNLSQVGNEDSSSEETSGVTGKANMRPRSTSIDRTNGCAPSSLPTNSGQPQAPPRRGASSSLHGRYGSERDLSRSAREVTQRLTAGGRATSAGSKPIPPARHNQLEPSPQELPVKDTDRPIIDVASAPLSQQLCSSLADQLTRAADSVVQLYKRLALEGEQQVDQSAMLRGLEEAASEAQRTLRLVATNSGQFCDTSQPDPQLASKLQDLMAVGQAAVPGDQANVMSMMQQYTDVLINLVQQRMGSGPQNPS</sequence>
<comment type="caution">
    <text evidence="8">The sequence shown here is derived from an EMBL/GenBank/DDBJ whole genome shotgun (WGS) entry which is preliminary data.</text>
</comment>
<feature type="compositionally biased region" description="Basic residues" evidence="5">
    <location>
        <begin position="1877"/>
        <end position="1887"/>
    </location>
</feature>
<feature type="compositionally biased region" description="Basic and acidic residues" evidence="5">
    <location>
        <begin position="1928"/>
        <end position="1937"/>
    </location>
</feature>
<dbReference type="InterPro" id="IPR015943">
    <property type="entry name" value="WD40/YVTN_repeat-like_dom_sf"/>
</dbReference>
<evidence type="ECO:0000256" key="1">
    <source>
        <dbReference type="ARBA" id="ARBA00022574"/>
    </source>
</evidence>
<evidence type="ECO:0000256" key="2">
    <source>
        <dbReference type="ARBA" id="ARBA00022737"/>
    </source>
</evidence>
<feature type="compositionally biased region" description="Polar residues" evidence="5">
    <location>
        <begin position="1511"/>
        <end position="1533"/>
    </location>
</feature>
<feature type="region of interest" description="Disordered" evidence="5">
    <location>
        <begin position="859"/>
        <end position="879"/>
    </location>
</feature>
<feature type="compositionally biased region" description="Low complexity" evidence="5">
    <location>
        <begin position="2014"/>
        <end position="2027"/>
    </location>
</feature>
<feature type="compositionally biased region" description="Polar residues" evidence="5">
    <location>
        <begin position="2167"/>
        <end position="2184"/>
    </location>
</feature>
<dbReference type="InterPro" id="IPR052779">
    <property type="entry name" value="WDR62"/>
</dbReference>
<feature type="region of interest" description="Disordered" evidence="5">
    <location>
        <begin position="1574"/>
        <end position="1596"/>
    </location>
</feature>
<evidence type="ECO:0000313" key="8">
    <source>
        <dbReference type="EMBL" id="KAK7791820.1"/>
    </source>
</evidence>
<dbReference type="GO" id="GO:0007099">
    <property type="term" value="P:centriole replication"/>
    <property type="evidence" value="ECO:0007669"/>
    <property type="project" value="TreeGrafter"/>
</dbReference>
<evidence type="ECO:0000256" key="4">
    <source>
        <dbReference type="SAM" id="Coils"/>
    </source>
</evidence>
<keyword evidence="2" id="KW-0677">Repeat</keyword>
<feature type="region of interest" description="Disordered" evidence="5">
    <location>
        <begin position="2003"/>
        <end position="2041"/>
    </location>
</feature>
<evidence type="ECO:0000259" key="7">
    <source>
        <dbReference type="Pfam" id="PF24782"/>
    </source>
</evidence>
<evidence type="ECO:0000259" key="6">
    <source>
        <dbReference type="Pfam" id="PF24780"/>
    </source>
</evidence>
<feature type="region of interest" description="Disordered" evidence="5">
    <location>
        <begin position="810"/>
        <end position="832"/>
    </location>
</feature>
<feature type="region of interest" description="Disordered" evidence="5">
    <location>
        <begin position="2137"/>
        <end position="2156"/>
    </location>
</feature>
<dbReference type="PANTHER" id="PTHR45589:SF1">
    <property type="entry name" value="WD REPEAT DOMAIN 62, ISOFORM G"/>
    <property type="match status" value="1"/>
</dbReference>
<gene>
    <name evidence="8" type="ORF">R5R35_001242</name>
</gene>
<dbReference type="Proteomes" id="UP001378592">
    <property type="component" value="Unassembled WGS sequence"/>
</dbReference>
<feature type="compositionally biased region" description="Acidic residues" evidence="5">
    <location>
        <begin position="942"/>
        <end position="956"/>
    </location>
</feature>
<feature type="region of interest" description="Disordered" evidence="5">
    <location>
        <begin position="1503"/>
        <end position="1562"/>
    </location>
</feature>
<dbReference type="InterPro" id="IPR036322">
    <property type="entry name" value="WD40_repeat_dom_sf"/>
</dbReference>
<feature type="compositionally biased region" description="Basic and acidic residues" evidence="5">
    <location>
        <begin position="914"/>
        <end position="923"/>
    </location>
</feature>
<feature type="region of interest" description="Disordered" evidence="5">
    <location>
        <begin position="2059"/>
        <end position="2128"/>
    </location>
</feature>
<feature type="compositionally biased region" description="Polar residues" evidence="5">
    <location>
        <begin position="810"/>
        <end position="826"/>
    </location>
</feature>
<dbReference type="FunFam" id="2.130.10.10:FF:000046">
    <property type="entry name" value="WD repeat-containing protein 62 isoform 1"/>
    <property type="match status" value="1"/>
</dbReference>
<reference evidence="8 9" key="1">
    <citation type="submission" date="2024-03" db="EMBL/GenBank/DDBJ databases">
        <title>The genome assembly and annotation of the cricket Gryllus longicercus Weissman &amp; Gray.</title>
        <authorList>
            <person name="Szrajer S."/>
            <person name="Gray D."/>
            <person name="Ylla G."/>
        </authorList>
    </citation>
    <scope>NUCLEOTIDE SEQUENCE [LARGE SCALE GENOMIC DNA]</scope>
    <source>
        <strain evidence="8">DAG 2021-001</strain>
        <tissue evidence="8">Whole body minus gut</tissue>
    </source>
</reference>
<feature type="region of interest" description="Disordered" evidence="5">
    <location>
        <begin position="2167"/>
        <end position="2280"/>
    </location>
</feature>
<feature type="compositionally biased region" description="Polar residues" evidence="5">
    <location>
        <begin position="2192"/>
        <end position="2215"/>
    </location>
</feature>
<dbReference type="InterPro" id="IPR001680">
    <property type="entry name" value="WD40_rpt"/>
</dbReference>
<dbReference type="EMBL" id="JAZDUA010000494">
    <property type="protein sequence ID" value="KAK7791820.1"/>
    <property type="molecule type" value="Genomic_DNA"/>
</dbReference>
<accession>A0AAN9V8T6</accession>